<dbReference type="STRING" id="1079859.SAMN04515674_10789"/>
<evidence type="ECO:0000256" key="1">
    <source>
        <dbReference type="SAM" id="Coils"/>
    </source>
</evidence>
<name>A0A1I5UC12_9BACT</name>
<reference evidence="3 4" key="1">
    <citation type="submission" date="2016-10" db="EMBL/GenBank/DDBJ databases">
        <authorList>
            <person name="de Groot N.N."/>
        </authorList>
    </citation>
    <scope>NUCLEOTIDE SEQUENCE [LARGE SCALE GENOMIC DNA]</scope>
    <source>
        <strain evidence="4">E92,LMG 26720,CCM 7988</strain>
    </source>
</reference>
<dbReference type="RefSeq" id="WP_143095229.1">
    <property type="nucleotide sequence ID" value="NZ_FOXH01000007.1"/>
</dbReference>
<evidence type="ECO:0000313" key="3">
    <source>
        <dbReference type="EMBL" id="SFP92507.1"/>
    </source>
</evidence>
<gene>
    <name evidence="3" type="ORF">SAMN04515674_10789</name>
</gene>
<keyword evidence="2" id="KW-0812">Transmembrane</keyword>
<keyword evidence="4" id="KW-1185">Reference proteome</keyword>
<dbReference type="OrthoDB" id="848185at2"/>
<organism evidence="3 4">
    <name type="scientific">Pseudarcicella hirudinis</name>
    <dbReference type="NCBI Taxonomy" id="1079859"/>
    <lineage>
        <taxon>Bacteria</taxon>
        <taxon>Pseudomonadati</taxon>
        <taxon>Bacteroidota</taxon>
        <taxon>Cytophagia</taxon>
        <taxon>Cytophagales</taxon>
        <taxon>Flectobacillaceae</taxon>
        <taxon>Pseudarcicella</taxon>
    </lineage>
</organism>
<evidence type="ECO:0000313" key="4">
    <source>
        <dbReference type="Proteomes" id="UP000199306"/>
    </source>
</evidence>
<dbReference type="AlphaFoldDB" id="A0A1I5UC12"/>
<protein>
    <recommendedName>
        <fullName evidence="5">Cell division protein ZapB</fullName>
    </recommendedName>
</protein>
<evidence type="ECO:0000256" key="2">
    <source>
        <dbReference type="SAM" id="Phobius"/>
    </source>
</evidence>
<evidence type="ECO:0008006" key="5">
    <source>
        <dbReference type="Google" id="ProtNLM"/>
    </source>
</evidence>
<keyword evidence="1" id="KW-0175">Coiled coil</keyword>
<sequence>MKPVVQPYSNLIFKAGFGLMTLLAAVLGYSLYDAKTVNENQQAVINAKVEELASARVRLDSIGLQIDSKIAEIKQLGGKIEELEATKAQLEQDKDGLKQVNSFSARKYETKISNYIALLTIKDEEIVELKKQNGILVAENKNLSTENLTLNSENSTLKVIKKTLSDSVSQYSVKNKELSAKVNMAASLKAQDVQVFAISAKGKQRETGSYRTYQVDKIRVNFSLATNPITKLGEKVIFARILDPEGAILSDNAMGSGTFNLFGKDAIYSAKQQIQYSNTNQFVDILYVRGGVEYKKGRYAVELYSEGYKIGEGSFEVK</sequence>
<proteinExistence type="predicted"/>
<feature type="transmembrane region" description="Helical" evidence="2">
    <location>
        <begin position="12"/>
        <end position="32"/>
    </location>
</feature>
<dbReference type="Proteomes" id="UP000199306">
    <property type="component" value="Unassembled WGS sequence"/>
</dbReference>
<keyword evidence="2" id="KW-1133">Transmembrane helix</keyword>
<feature type="coiled-coil region" evidence="1">
    <location>
        <begin position="66"/>
        <end position="100"/>
    </location>
</feature>
<dbReference type="EMBL" id="FOXH01000007">
    <property type="protein sequence ID" value="SFP92507.1"/>
    <property type="molecule type" value="Genomic_DNA"/>
</dbReference>
<accession>A0A1I5UC12</accession>
<keyword evidence="2" id="KW-0472">Membrane</keyword>